<comment type="caution">
    <text evidence="17">The sequence shown here is derived from an EMBL/GenBank/DDBJ whole genome shotgun (WGS) entry which is preliminary data.</text>
</comment>
<dbReference type="SUPFAM" id="SSF53955">
    <property type="entry name" value="Lysozyme-like"/>
    <property type="match status" value="1"/>
</dbReference>
<protein>
    <submittedName>
        <fullName evidence="17">Penicillin-binding protein 1A</fullName>
    </submittedName>
</protein>
<evidence type="ECO:0000313" key="18">
    <source>
        <dbReference type="Proteomes" id="UP000248646"/>
    </source>
</evidence>
<dbReference type="InterPro" id="IPR012338">
    <property type="entry name" value="Beta-lactam/transpept-like"/>
</dbReference>
<keyword evidence="8" id="KW-0133">Cell shape</keyword>
<dbReference type="Gene3D" id="3.40.710.10">
    <property type="entry name" value="DD-peptidase/beta-lactamase superfamily"/>
    <property type="match status" value="1"/>
</dbReference>
<dbReference type="GO" id="GO:0030288">
    <property type="term" value="C:outer membrane-bounded periplasmic space"/>
    <property type="evidence" value="ECO:0007669"/>
    <property type="project" value="TreeGrafter"/>
</dbReference>
<feature type="domain" description="Fibronectin type-III" evidence="16">
    <location>
        <begin position="697"/>
        <end position="792"/>
    </location>
</feature>
<dbReference type="InterPro" id="IPR001264">
    <property type="entry name" value="Glyco_trans_51"/>
</dbReference>
<dbReference type="NCBIfam" id="TIGR02074">
    <property type="entry name" value="PBP_1a_fam"/>
    <property type="match status" value="1"/>
</dbReference>
<evidence type="ECO:0000256" key="11">
    <source>
        <dbReference type="ARBA" id="ARBA00023316"/>
    </source>
</evidence>
<dbReference type="PANTHER" id="PTHR32282:SF29">
    <property type="entry name" value="PENICILLIN-BINDING PROTEIN 1A"/>
    <property type="match status" value="1"/>
</dbReference>
<dbReference type="FunFam" id="1.10.3810.10:FF:000001">
    <property type="entry name" value="Penicillin-binding protein 1A"/>
    <property type="match status" value="1"/>
</dbReference>
<dbReference type="InterPro" id="IPR036116">
    <property type="entry name" value="FN3_sf"/>
</dbReference>
<feature type="transmembrane region" description="Helical" evidence="15">
    <location>
        <begin position="32"/>
        <end position="55"/>
    </location>
</feature>
<keyword evidence="15" id="KW-0472">Membrane</keyword>
<sequence>MSEQKATREQRRKEQQKKKQPKQPIKLWIKRIFISVLILGVLGLIGGGSLFAYYASSAPKLDEESLKDPISPEFLDGNGDIFATVGAESREYVAYEDIPQLMEDAILATEDVRFYDHMGVDFLRLGKAVLANISSGFGSQGASTLTQQVIKNSFLTNEKTLKRKAQEAYLSVQLERKYEKEEIFEMYFNKILMSGRTYGFGTASEYFYGKELKDLELDQIATLAGMPQSPNNYNPFKNPDLAEKRRNTVLHLMNLHGKITDVEMRTAQAIPIGDSLLPEEQRVANINSKYDAFLDIVLNELEENGDGDAISEGITVYTTLQPKAQQQVEATLNSDMFPTENIQSAVAVIDTKTGAIAAVGGGRNYGADRGFNYAQDMITRSPGSVIKPLLDYGPAIEFLDWSTAQTIVDEKITYTGTDQVIRNFDGRYVGSMTMREALYRSRNVPAVKTLQEVGPDNAKEFMNRFGIDIGDVHEASALGGTDKQISPIQMASAYAAFGNEGVHTKPYTITKIVYRDGKTEKVYKNEPKVVMKDSTAFMITDVLRDVLTIGTGKTAAVSGLDIAGKSGTSNYGADEIAKWDLPDSAFPDVWFTGYTTNYSIAVWSGYPELKDPMTTDAERYLSQEIFKEVMGNISNESSTKRFKKPSSVVEVTIEKGSNPLKLASKYTPNNLRATELFVAGTEPTAVSNYYEQLELNAPTNLTVDYDEGSSSAKLDWKFKKPKRLDGSVQFEVSVSINNGPSQNRQTTNETGFVMQNIIPGSTYVFSVRAVSEGIRSDSASVSLTLGAGVEEPEIILPEDPEIILPEDPIEKDVEEVPEIIPPENPIENENSENGNKDKEKEKEKEKEKDNNGNGKKEEELIPEELPNEIVPPKESTEPEVPIAPPTDESLTP</sequence>
<dbReference type="GO" id="GO:0008360">
    <property type="term" value="P:regulation of cell shape"/>
    <property type="evidence" value="ECO:0007669"/>
    <property type="project" value="UniProtKB-KW"/>
</dbReference>
<comment type="catalytic activity">
    <reaction evidence="12">
        <text>Preferential cleavage: (Ac)2-L-Lys-D-Ala-|-D-Ala. Also transpeptidation of peptidyl-alanyl moieties that are N-acyl substituents of D-alanine.</text>
        <dbReference type="EC" id="3.4.16.4"/>
    </reaction>
</comment>
<keyword evidence="15" id="KW-0812">Transmembrane</keyword>
<dbReference type="GO" id="GO:0006508">
    <property type="term" value="P:proteolysis"/>
    <property type="evidence" value="ECO:0007669"/>
    <property type="project" value="UniProtKB-KW"/>
</dbReference>
<dbReference type="PANTHER" id="PTHR32282">
    <property type="entry name" value="BINDING PROTEIN TRANSPEPTIDASE, PUTATIVE-RELATED"/>
    <property type="match status" value="1"/>
</dbReference>
<keyword evidence="10" id="KW-0511">Multifunctional enzyme</keyword>
<dbReference type="Pfam" id="PF00912">
    <property type="entry name" value="Transgly"/>
    <property type="match status" value="1"/>
</dbReference>
<dbReference type="GO" id="GO:0071555">
    <property type="term" value="P:cell wall organization"/>
    <property type="evidence" value="ECO:0007669"/>
    <property type="project" value="UniProtKB-KW"/>
</dbReference>
<evidence type="ECO:0000256" key="14">
    <source>
        <dbReference type="SAM" id="MobiDB-lite"/>
    </source>
</evidence>
<dbReference type="OrthoDB" id="9766909at2"/>
<evidence type="ECO:0000256" key="7">
    <source>
        <dbReference type="ARBA" id="ARBA00022801"/>
    </source>
</evidence>
<dbReference type="InterPro" id="IPR023346">
    <property type="entry name" value="Lysozyme-like_dom_sf"/>
</dbReference>
<dbReference type="EMBL" id="QKZI01000001">
    <property type="protein sequence ID" value="PZX07675.1"/>
    <property type="molecule type" value="Genomic_DNA"/>
</dbReference>
<keyword evidence="15" id="KW-1133">Transmembrane helix</keyword>
<dbReference type="InterPro" id="IPR013783">
    <property type="entry name" value="Ig-like_fold"/>
</dbReference>
<evidence type="ECO:0000256" key="1">
    <source>
        <dbReference type="ARBA" id="ARBA00007090"/>
    </source>
</evidence>
<evidence type="ECO:0000256" key="8">
    <source>
        <dbReference type="ARBA" id="ARBA00022960"/>
    </source>
</evidence>
<evidence type="ECO:0000259" key="16">
    <source>
        <dbReference type="PROSITE" id="PS50853"/>
    </source>
</evidence>
<evidence type="ECO:0000256" key="5">
    <source>
        <dbReference type="ARBA" id="ARBA00022676"/>
    </source>
</evidence>
<dbReference type="SMART" id="SM00060">
    <property type="entry name" value="FN3"/>
    <property type="match status" value="1"/>
</dbReference>
<dbReference type="Gene3D" id="1.10.3810.10">
    <property type="entry name" value="Biosynthetic peptidoglycan transglycosylase-like"/>
    <property type="match status" value="1"/>
</dbReference>
<dbReference type="Gene3D" id="2.60.40.10">
    <property type="entry name" value="Immunoglobulins"/>
    <property type="match status" value="1"/>
</dbReference>
<dbReference type="CDD" id="cd00063">
    <property type="entry name" value="FN3"/>
    <property type="match status" value="1"/>
</dbReference>
<keyword evidence="4" id="KW-0645">Protease</keyword>
<evidence type="ECO:0000256" key="9">
    <source>
        <dbReference type="ARBA" id="ARBA00022984"/>
    </source>
</evidence>
<dbReference type="Pfam" id="PF00041">
    <property type="entry name" value="fn3"/>
    <property type="match status" value="1"/>
</dbReference>
<organism evidence="17 18">
    <name type="scientific">Psychrobacillus insolitus</name>
    <dbReference type="NCBI Taxonomy" id="1461"/>
    <lineage>
        <taxon>Bacteria</taxon>
        <taxon>Bacillati</taxon>
        <taxon>Bacillota</taxon>
        <taxon>Bacilli</taxon>
        <taxon>Bacillales</taxon>
        <taxon>Bacillaceae</taxon>
        <taxon>Psychrobacillus</taxon>
    </lineage>
</organism>
<name>A0A2W7ML99_9BACI</name>
<accession>A0A2W7ML99</accession>
<keyword evidence="18" id="KW-1185">Reference proteome</keyword>
<dbReference type="InterPro" id="IPR003961">
    <property type="entry name" value="FN3_dom"/>
</dbReference>
<feature type="region of interest" description="Disordered" evidence="14">
    <location>
        <begin position="818"/>
        <end position="892"/>
    </location>
</feature>
<keyword evidence="11" id="KW-0961">Cell wall biogenesis/degradation</keyword>
<evidence type="ECO:0000256" key="13">
    <source>
        <dbReference type="ARBA" id="ARBA00049902"/>
    </source>
</evidence>
<dbReference type="PROSITE" id="PS50853">
    <property type="entry name" value="FN3"/>
    <property type="match status" value="1"/>
</dbReference>
<keyword evidence="7" id="KW-0378">Hydrolase</keyword>
<evidence type="ECO:0000256" key="3">
    <source>
        <dbReference type="ARBA" id="ARBA00022645"/>
    </source>
</evidence>
<dbReference type="GO" id="GO:0009002">
    <property type="term" value="F:serine-type D-Ala-D-Ala carboxypeptidase activity"/>
    <property type="evidence" value="ECO:0007669"/>
    <property type="project" value="UniProtKB-EC"/>
</dbReference>
<evidence type="ECO:0000313" key="17">
    <source>
        <dbReference type="EMBL" id="PZX07675.1"/>
    </source>
</evidence>
<dbReference type="SUPFAM" id="SSF49265">
    <property type="entry name" value="Fibronectin type III"/>
    <property type="match status" value="1"/>
</dbReference>
<keyword evidence="5" id="KW-0328">Glycosyltransferase</keyword>
<evidence type="ECO:0000256" key="10">
    <source>
        <dbReference type="ARBA" id="ARBA00023268"/>
    </source>
</evidence>
<keyword evidence="9" id="KW-0573">Peptidoglycan synthesis</keyword>
<evidence type="ECO:0000256" key="4">
    <source>
        <dbReference type="ARBA" id="ARBA00022670"/>
    </source>
</evidence>
<comment type="similarity">
    <text evidence="2">In the N-terminal section; belongs to the glycosyltransferase 51 family.</text>
</comment>
<dbReference type="InterPro" id="IPR036950">
    <property type="entry name" value="PBP_transglycosylase"/>
</dbReference>
<dbReference type="InterPro" id="IPR001460">
    <property type="entry name" value="PCN-bd_Tpept"/>
</dbReference>
<gene>
    <name evidence="17" type="ORF">C7437_101796</name>
</gene>
<dbReference type="SUPFAM" id="SSF56601">
    <property type="entry name" value="beta-lactamase/transpeptidase-like"/>
    <property type="match status" value="1"/>
</dbReference>
<feature type="compositionally biased region" description="Basic and acidic residues" evidence="14">
    <location>
        <begin position="834"/>
        <end position="859"/>
    </location>
</feature>
<evidence type="ECO:0000256" key="12">
    <source>
        <dbReference type="ARBA" id="ARBA00034000"/>
    </source>
</evidence>
<evidence type="ECO:0000256" key="2">
    <source>
        <dbReference type="ARBA" id="ARBA00007739"/>
    </source>
</evidence>
<reference evidence="17 18" key="1">
    <citation type="submission" date="2018-06" db="EMBL/GenBank/DDBJ databases">
        <title>Genomic Encyclopedia of Type Strains, Phase IV (KMG-IV): sequencing the most valuable type-strain genomes for metagenomic binning, comparative biology and taxonomic classification.</title>
        <authorList>
            <person name="Goeker M."/>
        </authorList>
    </citation>
    <scope>NUCLEOTIDE SEQUENCE [LARGE SCALE GENOMIC DNA]</scope>
    <source>
        <strain evidence="17 18">DSM 5</strain>
    </source>
</reference>
<dbReference type="GO" id="GO:0008955">
    <property type="term" value="F:peptidoglycan glycosyltransferase activity"/>
    <property type="evidence" value="ECO:0007669"/>
    <property type="project" value="UniProtKB-EC"/>
</dbReference>
<dbReference type="RefSeq" id="WP_111438303.1">
    <property type="nucleotide sequence ID" value="NZ_QKZI01000001.1"/>
</dbReference>
<keyword evidence="3" id="KW-0121">Carboxypeptidase</keyword>
<comment type="catalytic activity">
    <reaction evidence="13">
        <text>[GlcNAc-(1-&gt;4)-Mur2Ac(oyl-L-Ala-gamma-D-Glu-L-Lys-D-Ala-D-Ala)](n)-di-trans,octa-cis-undecaprenyl diphosphate + beta-D-GlcNAc-(1-&gt;4)-Mur2Ac(oyl-L-Ala-gamma-D-Glu-L-Lys-D-Ala-D-Ala)-di-trans,octa-cis-undecaprenyl diphosphate = [GlcNAc-(1-&gt;4)-Mur2Ac(oyl-L-Ala-gamma-D-Glu-L-Lys-D-Ala-D-Ala)](n+1)-di-trans,octa-cis-undecaprenyl diphosphate + di-trans,octa-cis-undecaprenyl diphosphate + H(+)</text>
        <dbReference type="Rhea" id="RHEA:23708"/>
        <dbReference type="Rhea" id="RHEA-COMP:9602"/>
        <dbReference type="Rhea" id="RHEA-COMP:9603"/>
        <dbReference type="ChEBI" id="CHEBI:15378"/>
        <dbReference type="ChEBI" id="CHEBI:58405"/>
        <dbReference type="ChEBI" id="CHEBI:60033"/>
        <dbReference type="ChEBI" id="CHEBI:78435"/>
        <dbReference type="EC" id="2.4.99.28"/>
    </reaction>
</comment>
<dbReference type="InterPro" id="IPR050396">
    <property type="entry name" value="Glycosyltr_51/Transpeptidase"/>
</dbReference>
<dbReference type="GO" id="GO:0009252">
    <property type="term" value="P:peptidoglycan biosynthetic process"/>
    <property type="evidence" value="ECO:0007669"/>
    <property type="project" value="UniProtKB-KW"/>
</dbReference>
<comment type="similarity">
    <text evidence="1">In the C-terminal section; belongs to the transpeptidase family.</text>
</comment>
<evidence type="ECO:0000256" key="6">
    <source>
        <dbReference type="ARBA" id="ARBA00022679"/>
    </source>
</evidence>
<dbReference type="AlphaFoldDB" id="A0A2W7ML99"/>
<proteinExistence type="inferred from homology"/>
<keyword evidence="6" id="KW-0808">Transferase</keyword>
<dbReference type="GO" id="GO:0008658">
    <property type="term" value="F:penicillin binding"/>
    <property type="evidence" value="ECO:0007669"/>
    <property type="project" value="InterPro"/>
</dbReference>
<dbReference type="Proteomes" id="UP000248646">
    <property type="component" value="Unassembled WGS sequence"/>
</dbReference>
<dbReference type="Pfam" id="PF00905">
    <property type="entry name" value="Transpeptidase"/>
    <property type="match status" value="1"/>
</dbReference>
<evidence type="ECO:0000256" key="15">
    <source>
        <dbReference type="SAM" id="Phobius"/>
    </source>
</evidence>